<sequence length="189" mass="22122">MASLLTDTLFEARGQAPAPSKDFYQLIVTKKEVIFRWWKISLRSEYREARPGELRESHEDFLDDPSLQIQIAIIFGADTLDHTFNMCRGKFDYLVRLPDQLLLRIISYLELEDIASLSQVSHRFATICNSDKLWEMIVQNVSGKVTREMRSLAQEVGWKQFFFTNKIQLQLQLRRRRERGSDSSESLSD</sequence>
<accession>G1KE20</accession>
<dbReference type="PROSITE" id="PS50181">
    <property type="entry name" value="FBOX"/>
    <property type="match status" value="1"/>
</dbReference>
<evidence type="ECO:0000313" key="2">
    <source>
        <dbReference type="Ensembl" id="ENSACAP00000005296.2"/>
    </source>
</evidence>
<reference evidence="2 3" key="1">
    <citation type="submission" date="2009-12" db="EMBL/GenBank/DDBJ databases">
        <title>The Genome Sequence of Anolis carolinensis (Green Anole Lizard).</title>
        <authorList>
            <consortium name="The Genome Sequencing Platform"/>
            <person name="Di Palma F."/>
            <person name="Alfoldi J."/>
            <person name="Heiman D."/>
            <person name="Young S."/>
            <person name="Grabherr M."/>
            <person name="Johnson J."/>
            <person name="Lander E.S."/>
            <person name="Lindblad-Toh K."/>
        </authorList>
    </citation>
    <scope>NUCLEOTIDE SEQUENCE [LARGE SCALE GENOMIC DNA]</scope>
    <source>
        <strain evidence="2 3">JBL SC #1</strain>
    </source>
</reference>
<dbReference type="KEGG" id="acs:100563138"/>
<dbReference type="PANTHER" id="PTHR14381">
    <property type="entry name" value="DACTYLIN"/>
    <property type="match status" value="1"/>
</dbReference>
<evidence type="ECO:0000259" key="1">
    <source>
        <dbReference type="PROSITE" id="PS50181"/>
    </source>
</evidence>
<dbReference type="eggNOG" id="KOG1777">
    <property type="taxonomic scope" value="Eukaryota"/>
</dbReference>
<dbReference type="CTD" id="130888"/>
<dbReference type="Pfam" id="PF12937">
    <property type="entry name" value="F-box-like"/>
    <property type="match status" value="1"/>
</dbReference>
<dbReference type="InParanoid" id="G1KE20"/>
<dbReference type="InterPro" id="IPR001810">
    <property type="entry name" value="F-box_dom"/>
</dbReference>
<dbReference type="GeneTree" id="ENSGT00390000001015"/>
<evidence type="ECO:0000313" key="3">
    <source>
        <dbReference type="Proteomes" id="UP000001646"/>
    </source>
</evidence>
<dbReference type="PANTHER" id="PTHR14381:SF1">
    <property type="entry name" value="F-BOX_WD REPEAT-CONTAINING PROTEIN 4"/>
    <property type="match status" value="1"/>
</dbReference>
<proteinExistence type="predicted"/>
<dbReference type="HOGENOM" id="CLU_108656_0_0_1"/>
<dbReference type="Bgee" id="ENSACAG00000005417">
    <property type="expression patterns" value="Expressed in forelimb bud and 12 other cell types or tissues"/>
</dbReference>
<dbReference type="GeneID" id="100563138"/>
<dbReference type="AlphaFoldDB" id="G1KE20"/>
<dbReference type="CDD" id="cd22106">
    <property type="entry name" value="F-box_FBXO36"/>
    <property type="match status" value="1"/>
</dbReference>
<dbReference type="SMART" id="SM00256">
    <property type="entry name" value="FBOX"/>
    <property type="match status" value="1"/>
</dbReference>
<feature type="domain" description="F-box" evidence="1">
    <location>
        <begin position="91"/>
        <end position="137"/>
    </location>
</feature>
<reference evidence="2" key="3">
    <citation type="submission" date="2025-09" db="UniProtKB">
        <authorList>
            <consortium name="Ensembl"/>
        </authorList>
    </citation>
    <scope>IDENTIFICATION</scope>
</reference>
<dbReference type="InterPro" id="IPR052301">
    <property type="entry name" value="SCF_F-box/WD-repeat"/>
</dbReference>
<dbReference type="Ensembl" id="ENSACAT00000005413.3">
    <property type="protein sequence ID" value="ENSACAP00000005296.2"/>
    <property type="gene ID" value="ENSACAG00000005417.3"/>
</dbReference>
<dbReference type="Gene3D" id="1.20.1280.50">
    <property type="match status" value="1"/>
</dbReference>
<dbReference type="SUPFAM" id="SSF81383">
    <property type="entry name" value="F-box domain"/>
    <property type="match status" value="1"/>
</dbReference>
<gene>
    <name evidence="2" type="primary">FBXO36</name>
</gene>
<organism evidence="2 3">
    <name type="scientific">Anolis carolinensis</name>
    <name type="common">Green anole</name>
    <name type="synonym">American chameleon</name>
    <dbReference type="NCBI Taxonomy" id="28377"/>
    <lineage>
        <taxon>Eukaryota</taxon>
        <taxon>Metazoa</taxon>
        <taxon>Chordata</taxon>
        <taxon>Craniata</taxon>
        <taxon>Vertebrata</taxon>
        <taxon>Euteleostomi</taxon>
        <taxon>Lepidosauria</taxon>
        <taxon>Squamata</taxon>
        <taxon>Bifurcata</taxon>
        <taxon>Unidentata</taxon>
        <taxon>Episquamata</taxon>
        <taxon>Toxicofera</taxon>
        <taxon>Iguania</taxon>
        <taxon>Dactyloidae</taxon>
        <taxon>Anolis</taxon>
    </lineage>
</organism>
<keyword evidence="3" id="KW-1185">Reference proteome</keyword>
<dbReference type="Proteomes" id="UP000001646">
    <property type="component" value="Chromosome 3"/>
</dbReference>
<name>G1KE20_ANOCA</name>
<protein>
    <submittedName>
        <fullName evidence="2">F-box protein 36</fullName>
    </submittedName>
</protein>
<dbReference type="InterPro" id="IPR036047">
    <property type="entry name" value="F-box-like_dom_sf"/>
</dbReference>
<dbReference type="OrthoDB" id="3219396at2759"/>
<reference evidence="2" key="2">
    <citation type="submission" date="2025-08" db="UniProtKB">
        <authorList>
            <consortium name="Ensembl"/>
        </authorList>
    </citation>
    <scope>IDENTIFICATION</scope>
</reference>
<dbReference type="STRING" id="28377.ENSACAP00000005296"/>